<dbReference type="InterPro" id="IPR000683">
    <property type="entry name" value="Gfo/Idh/MocA-like_OxRdtase_N"/>
</dbReference>
<dbReference type="InterPro" id="IPR036291">
    <property type="entry name" value="NAD(P)-bd_dom_sf"/>
</dbReference>
<dbReference type="SFLD" id="SFLDG01129">
    <property type="entry name" value="C1.5:_HAD__Beta-PGM__Phosphata"/>
    <property type="match status" value="1"/>
</dbReference>
<accession>A0A0T7G0A4</accession>
<dbReference type="Gene3D" id="3.40.50.720">
    <property type="entry name" value="NAD(P)-binding Rossmann-like Domain"/>
    <property type="match status" value="1"/>
</dbReference>
<name>A0A0T7G0A4_NEOGA</name>
<dbReference type="CDD" id="cd07526">
    <property type="entry name" value="HAD_BPGM_like"/>
    <property type="match status" value="1"/>
</dbReference>
<dbReference type="Gene3D" id="3.30.360.10">
    <property type="entry name" value="Dihydrodipicolinate Reductase, domain 2"/>
    <property type="match status" value="1"/>
</dbReference>
<dbReference type="EMBL" id="CCRK01000016">
    <property type="protein sequence ID" value="CDZ53545.1"/>
    <property type="molecule type" value="Genomic_DNA"/>
</dbReference>
<dbReference type="EMBL" id="CCRH01000023">
    <property type="protein sequence ID" value="CDZ40652.1"/>
    <property type="molecule type" value="Genomic_DNA"/>
</dbReference>
<dbReference type="InterPro" id="IPR036412">
    <property type="entry name" value="HAD-like_sf"/>
</dbReference>
<dbReference type="SUPFAM" id="SSF55347">
    <property type="entry name" value="Glyceraldehyde-3-phosphate dehydrogenase-like, C-terminal domain"/>
    <property type="match status" value="1"/>
</dbReference>
<dbReference type="SFLD" id="SFLDS00003">
    <property type="entry name" value="Haloacid_Dehalogenase"/>
    <property type="match status" value="1"/>
</dbReference>
<dbReference type="GO" id="GO:0000166">
    <property type="term" value="F:nucleotide binding"/>
    <property type="evidence" value="ECO:0007669"/>
    <property type="project" value="InterPro"/>
</dbReference>
<dbReference type="NCBIfam" id="TIGR01509">
    <property type="entry name" value="HAD-SF-IA-v3"/>
    <property type="match status" value="1"/>
</dbReference>
<feature type="domain" description="Gfo/Idh/MocA-like oxidoreductase N-terminal" evidence="1">
    <location>
        <begin position="248"/>
        <end position="365"/>
    </location>
</feature>
<dbReference type="InterPro" id="IPR051450">
    <property type="entry name" value="Gfo/Idh/MocA_Oxidoreductases"/>
</dbReference>
<dbReference type="SUPFAM" id="SSF51735">
    <property type="entry name" value="NAD(P)-binding Rossmann-fold domains"/>
    <property type="match status" value="1"/>
</dbReference>
<dbReference type="SUPFAM" id="SSF56784">
    <property type="entry name" value="HAD-like"/>
    <property type="match status" value="1"/>
</dbReference>
<dbReference type="InterPro" id="IPR023198">
    <property type="entry name" value="PGP-like_dom2"/>
</dbReference>
<gene>
    <name evidence="3" type="ORF">NGAL_HAMBI1145_54920</name>
    <name evidence="4" type="ORF">NGAL_HAMBI1189_50470</name>
</gene>
<dbReference type="Pfam" id="PF01408">
    <property type="entry name" value="GFO_IDH_MocA"/>
    <property type="match status" value="1"/>
</dbReference>
<dbReference type="Pfam" id="PF00702">
    <property type="entry name" value="Hydrolase"/>
    <property type="match status" value="1"/>
</dbReference>
<dbReference type="Pfam" id="PF22725">
    <property type="entry name" value="GFO_IDH_MocA_C3"/>
    <property type="match status" value="1"/>
</dbReference>
<organism evidence="3 6">
    <name type="scientific">Neorhizobium galegae bv. officinalis</name>
    <dbReference type="NCBI Taxonomy" id="323656"/>
    <lineage>
        <taxon>Bacteria</taxon>
        <taxon>Pseudomonadati</taxon>
        <taxon>Pseudomonadota</taxon>
        <taxon>Alphaproteobacteria</taxon>
        <taxon>Hyphomicrobiales</taxon>
        <taxon>Rhizobiaceae</taxon>
        <taxon>Rhizobium/Agrobacterium group</taxon>
        <taxon>Neorhizobium</taxon>
    </lineage>
</organism>
<dbReference type="Proteomes" id="UP000046176">
    <property type="component" value="Unassembled WGS sequence"/>
</dbReference>
<proteinExistence type="predicted"/>
<evidence type="ECO:0000313" key="5">
    <source>
        <dbReference type="Proteomes" id="UP000039660"/>
    </source>
</evidence>
<dbReference type="RefSeq" id="WP_052751857.1">
    <property type="nucleotide sequence ID" value="NZ_CCRH01000023.1"/>
</dbReference>
<dbReference type="Gene3D" id="3.40.50.1000">
    <property type="entry name" value="HAD superfamily/HAD-like"/>
    <property type="match status" value="1"/>
</dbReference>
<evidence type="ECO:0000313" key="6">
    <source>
        <dbReference type="Proteomes" id="UP000046176"/>
    </source>
</evidence>
<dbReference type="PANTHER" id="PTHR43377:SF1">
    <property type="entry name" value="BILIVERDIN REDUCTASE A"/>
    <property type="match status" value="1"/>
</dbReference>
<evidence type="ECO:0000313" key="3">
    <source>
        <dbReference type="EMBL" id="CDZ40652.1"/>
    </source>
</evidence>
<feature type="domain" description="GFO/IDH/MocA-like oxidoreductase" evidence="2">
    <location>
        <begin position="376"/>
        <end position="498"/>
    </location>
</feature>
<dbReference type="InterPro" id="IPR055170">
    <property type="entry name" value="GFO_IDH_MocA-like_dom"/>
</dbReference>
<sequence length="595" mass="64572">MSLPHFPPAKLIIFDCDGVLIDSEFLGCKVVSEALATIGCHIPAEEVVRRFTGISFVEMCRILRADYGVNPPAELENIIKNNVEAAFHTELKIIKGAANFVSSLGIPYCVASSSAPAKLRLGLAITGLLEAFEPNIFSATMVPQGKPAPDIFLHAAEKMGVAPCDAVVVEDSVAGVTAGVRAGMRVIGFVGGSHCGPDHAAILEQAGAQLVVSDLAEMFSLLDLTPRVTNNQKSKPEPTSMSKTLKPVKVAVVGAGIWGANHALALTSYAPAELSVICDLDESRAKAAAERFGCRWSTNLDEVLASDVEVVTIATPDHLHRDPAVAALHAGKHVLIEKPIATTVSDAKAILEAEKKGGGMLMVDFHARWHPLFMGAKSYAESGKLGKSVMGYARLSDTIWVPTKMLGWGARSGPEWFLMPHMMDIVRWLIQEEPREVYAKGSRGVLKDRGIDCFDTIQSMITFENDAVFTLESSWILPESYSNVVDQRLTLYGTEGGLDLRNEPNLWVYTDKFHTPFSSETLTRYGKAWGFQYEPIRYFVDCVAAGTRPEATGFDGLVVTAMIEATLTSIAENRPVMMDEILGDISQLGLRKKFT</sequence>
<dbReference type="PANTHER" id="PTHR43377">
    <property type="entry name" value="BILIVERDIN REDUCTASE A"/>
    <property type="match status" value="1"/>
</dbReference>
<evidence type="ECO:0000313" key="4">
    <source>
        <dbReference type="EMBL" id="CDZ53545.1"/>
    </source>
</evidence>
<evidence type="ECO:0000259" key="1">
    <source>
        <dbReference type="Pfam" id="PF01408"/>
    </source>
</evidence>
<protein>
    <submittedName>
        <fullName evidence="3">Uncharacterized protein</fullName>
    </submittedName>
</protein>
<dbReference type="Proteomes" id="UP000039660">
    <property type="component" value="Unassembled WGS sequence"/>
</dbReference>
<reference evidence="5 6" key="1">
    <citation type="submission" date="2014-08" db="EMBL/GenBank/DDBJ databases">
        <authorList>
            <person name="Chen Y.-H."/>
        </authorList>
    </citation>
    <scope>NUCLEOTIDE SEQUENCE [LARGE SCALE GENOMIC DNA]</scope>
</reference>
<evidence type="ECO:0000259" key="2">
    <source>
        <dbReference type="Pfam" id="PF22725"/>
    </source>
</evidence>
<dbReference type="OrthoDB" id="9800846at2"/>
<dbReference type="Gene3D" id="1.10.150.240">
    <property type="entry name" value="Putative phosphatase, domain 2"/>
    <property type="match status" value="1"/>
</dbReference>
<dbReference type="InterPro" id="IPR006439">
    <property type="entry name" value="HAD-SF_hydro_IA"/>
</dbReference>
<dbReference type="AlphaFoldDB" id="A0A0T7G0A4"/>
<dbReference type="InterPro" id="IPR023214">
    <property type="entry name" value="HAD_sf"/>
</dbReference>